<gene>
    <name evidence="2" type="ORF">C1SCF055_LOCUS11923</name>
</gene>
<name>A0A9P1FQF4_9DINO</name>
<dbReference type="Proteomes" id="UP001152797">
    <property type="component" value="Unassembled WGS sequence"/>
</dbReference>
<dbReference type="EMBL" id="CAMXCT010000885">
    <property type="protein sequence ID" value="CAI3984381.1"/>
    <property type="molecule type" value="Genomic_DNA"/>
</dbReference>
<proteinExistence type="predicted"/>
<dbReference type="OrthoDB" id="422874at2759"/>
<accession>A0A9P1FQF4</accession>
<sequence length="786" mass="88893">MAFLGFPNPVLVVRTKDNVYGVWEAYVYQRGCIERLAKCHVASEFLSRDYAFTVRGNGTDAQLARRPLIQSSECKAYYVVLKFLNHLFNSFGGTNWLFFIPEEEDRLRFGGDLEKAKLPPVEGNFNHGAYQGGDKLHMKMESVKAWLEQQDAEFFASISESIARDRGIDFDTDMVYASFETWMDEKKNRTDEAQEKTDMVGEEEPNYVHEEPYTTKTELYKYFAGKAPTQMISSFLHDERNHGFAVILCDLSQPLESEYTSNQGEMSSGPEDALLWAAKRAAGSWFQMVIQIAEILQSVQFSRHLRLTLPAFTPLADAPDWLKIEFQLLNAAWDFALHLMSTILWTNMMHTYRLPHATAIYLLPESEQRDETLARVKAMVATLLKAEQLYVSDKVGHLFLGKCLKDIGWNFHQLPREIMGFMVQGLDESLMALLHKMYLGPSTTKEICESTFSWLHFKVQSTSRNSVMSDWSKYVYCILSPYTAASGMNQLLPDEDDWHIITSEAGKQFRSSASRFMSIQAFLMPEDVPGLDAKGIDKTWSKAGVLSDERCIAAMAYILEEEINNWKHIATHWAGSLLVHGEVYHNKLTKSFLLAMGFRDDQDEYGLLKAAIRAKVFLLAENLKTINAKLGVKLPQFPNGSGVKGSVIKEDHARALVRFLFSTEDEQTQEELVKALEPEELAALKRETLARGKALPDASDGDGQEAAPKSNARSASDHPEADATAKKARTATTPPTLKNLLPNQGKSSKEVWILRNPKTFGYQIRYPTGSWEGFGDDFYLLCQNSN</sequence>
<feature type="compositionally biased region" description="Basic and acidic residues" evidence="1">
    <location>
        <begin position="715"/>
        <end position="725"/>
    </location>
</feature>
<protein>
    <submittedName>
        <fullName evidence="2">Uncharacterized protein</fullName>
    </submittedName>
</protein>
<evidence type="ECO:0000313" key="4">
    <source>
        <dbReference type="Proteomes" id="UP001152797"/>
    </source>
</evidence>
<dbReference type="EMBL" id="CAMXCT020000885">
    <property type="protein sequence ID" value="CAL1137756.1"/>
    <property type="molecule type" value="Genomic_DNA"/>
</dbReference>
<dbReference type="AlphaFoldDB" id="A0A9P1FQF4"/>
<reference evidence="3 4" key="2">
    <citation type="submission" date="2024-05" db="EMBL/GenBank/DDBJ databases">
        <authorList>
            <person name="Chen Y."/>
            <person name="Shah S."/>
            <person name="Dougan E. K."/>
            <person name="Thang M."/>
            <person name="Chan C."/>
        </authorList>
    </citation>
    <scope>NUCLEOTIDE SEQUENCE [LARGE SCALE GENOMIC DNA]</scope>
</reference>
<comment type="caution">
    <text evidence="2">The sequence shown here is derived from an EMBL/GenBank/DDBJ whole genome shotgun (WGS) entry which is preliminary data.</text>
</comment>
<evidence type="ECO:0000256" key="1">
    <source>
        <dbReference type="SAM" id="MobiDB-lite"/>
    </source>
</evidence>
<keyword evidence="4" id="KW-1185">Reference proteome</keyword>
<evidence type="ECO:0000313" key="3">
    <source>
        <dbReference type="EMBL" id="CAL4771693.1"/>
    </source>
</evidence>
<reference evidence="2" key="1">
    <citation type="submission" date="2022-10" db="EMBL/GenBank/DDBJ databases">
        <authorList>
            <person name="Chen Y."/>
            <person name="Dougan E. K."/>
            <person name="Chan C."/>
            <person name="Rhodes N."/>
            <person name="Thang M."/>
        </authorList>
    </citation>
    <scope>NUCLEOTIDE SEQUENCE</scope>
</reference>
<feature type="region of interest" description="Disordered" evidence="1">
    <location>
        <begin position="694"/>
        <end position="743"/>
    </location>
</feature>
<organism evidence="2">
    <name type="scientific">Cladocopium goreaui</name>
    <dbReference type="NCBI Taxonomy" id="2562237"/>
    <lineage>
        <taxon>Eukaryota</taxon>
        <taxon>Sar</taxon>
        <taxon>Alveolata</taxon>
        <taxon>Dinophyceae</taxon>
        <taxon>Suessiales</taxon>
        <taxon>Symbiodiniaceae</taxon>
        <taxon>Cladocopium</taxon>
    </lineage>
</organism>
<evidence type="ECO:0000313" key="2">
    <source>
        <dbReference type="EMBL" id="CAI3984381.1"/>
    </source>
</evidence>
<dbReference type="EMBL" id="CAMXCT030000885">
    <property type="protein sequence ID" value="CAL4771693.1"/>
    <property type="molecule type" value="Genomic_DNA"/>
</dbReference>